<reference evidence="1" key="1">
    <citation type="submission" date="2018-11" db="EMBL/GenBank/DDBJ databases">
        <authorList>
            <person name="Alioto T."/>
            <person name="Alioto T."/>
        </authorList>
    </citation>
    <scope>NUCLEOTIDE SEQUENCE</scope>
</reference>
<comment type="caution">
    <text evidence="1">The sequence shown here is derived from an EMBL/GenBank/DDBJ whole genome shotgun (WGS) entry which is preliminary data.</text>
</comment>
<sequence>MAETTKAELSPWPKCLISEIIFGKGNRNATKRHTPYCRNKKHIQYDPKFILKTLEDSRSHDITTVALTNVMMWDIRRHHKELDTYFEPKDKAKKNT</sequence>
<proteinExistence type="predicted"/>
<dbReference type="EMBL" id="UYJE01009011">
    <property type="protein sequence ID" value="VDI69215.1"/>
    <property type="molecule type" value="Genomic_DNA"/>
</dbReference>
<dbReference type="Proteomes" id="UP000596742">
    <property type="component" value="Unassembled WGS sequence"/>
</dbReference>
<evidence type="ECO:0000313" key="1">
    <source>
        <dbReference type="EMBL" id="VDI69215.1"/>
    </source>
</evidence>
<evidence type="ECO:0000313" key="2">
    <source>
        <dbReference type="Proteomes" id="UP000596742"/>
    </source>
</evidence>
<dbReference type="AlphaFoldDB" id="A0A8B6GVH8"/>
<name>A0A8B6GVH8_MYTGA</name>
<keyword evidence="2" id="KW-1185">Reference proteome</keyword>
<protein>
    <submittedName>
        <fullName evidence="1">Uncharacterized protein</fullName>
    </submittedName>
</protein>
<gene>
    <name evidence="1" type="ORF">MGAL_10B058249</name>
</gene>
<organism evidence="1 2">
    <name type="scientific">Mytilus galloprovincialis</name>
    <name type="common">Mediterranean mussel</name>
    <dbReference type="NCBI Taxonomy" id="29158"/>
    <lineage>
        <taxon>Eukaryota</taxon>
        <taxon>Metazoa</taxon>
        <taxon>Spiralia</taxon>
        <taxon>Lophotrochozoa</taxon>
        <taxon>Mollusca</taxon>
        <taxon>Bivalvia</taxon>
        <taxon>Autobranchia</taxon>
        <taxon>Pteriomorphia</taxon>
        <taxon>Mytilida</taxon>
        <taxon>Mytiloidea</taxon>
        <taxon>Mytilidae</taxon>
        <taxon>Mytilinae</taxon>
        <taxon>Mytilus</taxon>
    </lineage>
</organism>
<accession>A0A8B6GVH8</accession>